<feature type="transmembrane region" description="Helical" evidence="1">
    <location>
        <begin position="72"/>
        <end position="91"/>
    </location>
</feature>
<comment type="caution">
    <text evidence="2">The sequence shown here is derived from an EMBL/GenBank/DDBJ whole genome shotgun (WGS) entry which is preliminary data.</text>
</comment>
<name>A0ABW1JBI6_9ACTN</name>
<keyword evidence="3" id="KW-1185">Reference proteome</keyword>
<dbReference type="RefSeq" id="WP_345717132.1">
    <property type="nucleotide sequence ID" value="NZ_BAABFP010000005.1"/>
</dbReference>
<keyword evidence="1" id="KW-0472">Membrane</keyword>
<feature type="transmembrane region" description="Helical" evidence="1">
    <location>
        <begin position="111"/>
        <end position="132"/>
    </location>
</feature>
<organism evidence="2 3">
    <name type="scientific">Angustibacter luteus</name>
    <dbReference type="NCBI Taxonomy" id="658456"/>
    <lineage>
        <taxon>Bacteria</taxon>
        <taxon>Bacillati</taxon>
        <taxon>Actinomycetota</taxon>
        <taxon>Actinomycetes</taxon>
        <taxon>Kineosporiales</taxon>
        <taxon>Kineosporiaceae</taxon>
    </lineage>
</organism>
<sequence>MSRWRVLLGVLGVAAMGWAAWLVLSGGVVTPPVAVAIWLAAVVIAHDLVLAPAVVALGWLATRVVPARARAAVTVAFLVCGSVIVMSAPLWLGQLLGRLPTANPSVDPWDYRRNILLVTAALCLLVVGGAFVSEVARRRRASGETPGRADPLPPNAPRG</sequence>
<keyword evidence="1" id="KW-0812">Transmembrane</keyword>
<dbReference type="Proteomes" id="UP001596189">
    <property type="component" value="Unassembled WGS sequence"/>
</dbReference>
<dbReference type="EMBL" id="JBHSRD010000002">
    <property type="protein sequence ID" value="MFC6006283.1"/>
    <property type="molecule type" value="Genomic_DNA"/>
</dbReference>
<keyword evidence="1" id="KW-1133">Transmembrane helix</keyword>
<evidence type="ECO:0000313" key="2">
    <source>
        <dbReference type="EMBL" id="MFC6006283.1"/>
    </source>
</evidence>
<reference evidence="3" key="1">
    <citation type="journal article" date="2019" name="Int. J. Syst. Evol. Microbiol.">
        <title>The Global Catalogue of Microorganisms (GCM) 10K type strain sequencing project: providing services to taxonomists for standard genome sequencing and annotation.</title>
        <authorList>
            <consortium name="The Broad Institute Genomics Platform"/>
            <consortium name="The Broad Institute Genome Sequencing Center for Infectious Disease"/>
            <person name="Wu L."/>
            <person name="Ma J."/>
        </authorList>
    </citation>
    <scope>NUCLEOTIDE SEQUENCE [LARGE SCALE GENOMIC DNA]</scope>
    <source>
        <strain evidence="3">KACC 14249</strain>
    </source>
</reference>
<accession>A0ABW1JBI6</accession>
<proteinExistence type="predicted"/>
<protein>
    <submittedName>
        <fullName evidence="2">Uncharacterized protein</fullName>
    </submittedName>
</protein>
<gene>
    <name evidence="2" type="ORF">ACFQDO_03995</name>
</gene>
<feature type="transmembrane region" description="Helical" evidence="1">
    <location>
        <begin position="35"/>
        <end position="60"/>
    </location>
</feature>
<evidence type="ECO:0000256" key="1">
    <source>
        <dbReference type="SAM" id="Phobius"/>
    </source>
</evidence>
<evidence type="ECO:0000313" key="3">
    <source>
        <dbReference type="Proteomes" id="UP001596189"/>
    </source>
</evidence>